<feature type="transmembrane region" description="Helical" evidence="9">
    <location>
        <begin position="12"/>
        <end position="37"/>
    </location>
</feature>
<comment type="caution">
    <text evidence="12">The sequence shown here is derived from an EMBL/GenBank/DDBJ whole genome shotgun (WGS) entry which is preliminary data.</text>
</comment>
<protein>
    <recommendedName>
        <fullName evidence="2">histidine kinase</fullName>
        <ecNumber evidence="2">2.7.13.3</ecNumber>
    </recommendedName>
</protein>
<name>A0A940SLR3_9BACI</name>
<keyword evidence="9" id="KW-0812">Transmembrane</keyword>
<feature type="transmembrane region" description="Helical" evidence="9">
    <location>
        <begin position="118"/>
        <end position="137"/>
    </location>
</feature>
<evidence type="ECO:0000259" key="10">
    <source>
        <dbReference type="Pfam" id="PF02518"/>
    </source>
</evidence>
<dbReference type="Gene3D" id="1.20.5.1930">
    <property type="match status" value="1"/>
</dbReference>
<accession>A0A940SLR3</accession>
<comment type="catalytic activity">
    <reaction evidence="1">
        <text>ATP + protein L-histidine = ADP + protein N-phospho-L-histidine.</text>
        <dbReference type="EC" id="2.7.13.3"/>
    </reaction>
</comment>
<dbReference type="Pfam" id="PF02518">
    <property type="entry name" value="HATPase_c"/>
    <property type="match status" value="1"/>
</dbReference>
<dbReference type="InterPro" id="IPR036890">
    <property type="entry name" value="HATPase_C_sf"/>
</dbReference>
<evidence type="ECO:0000256" key="3">
    <source>
        <dbReference type="ARBA" id="ARBA00022553"/>
    </source>
</evidence>
<dbReference type="InterPro" id="IPR050482">
    <property type="entry name" value="Sensor_HK_TwoCompSys"/>
</dbReference>
<evidence type="ECO:0000256" key="6">
    <source>
        <dbReference type="ARBA" id="ARBA00022777"/>
    </source>
</evidence>
<keyword evidence="7" id="KW-0067">ATP-binding</keyword>
<evidence type="ECO:0000256" key="8">
    <source>
        <dbReference type="ARBA" id="ARBA00023012"/>
    </source>
</evidence>
<evidence type="ECO:0000256" key="2">
    <source>
        <dbReference type="ARBA" id="ARBA00012438"/>
    </source>
</evidence>
<dbReference type="EC" id="2.7.13.3" evidence="2"/>
<keyword evidence="4" id="KW-0808">Transferase</keyword>
<evidence type="ECO:0000259" key="11">
    <source>
        <dbReference type="Pfam" id="PF07730"/>
    </source>
</evidence>
<keyword evidence="6 12" id="KW-0418">Kinase</keyword>
<dbReference type="InterPro" id="IPR003594">
    <property type="entry name" value="HATPase_dom"/>
</dbReference>
<keyword evidence="13" id="KW-1185">Reference proteome</keyword>
<evidence type="ECO:0000313" key="13">
    <source>
        <dbReference type="Proteomes" id="UP000682134"/>
    </source>
</evidence>
<dbReference type="CDD" id="cd16917">
    <property type="entry name" value="HATPase_UhpB-NarQ-NarX-like"/>
    <property type="match status" value="1"/>
</dbReference>
<dbReference type="GO" id="GO:0046983">
    <property type="term" value="F:protein dimerization activity"/>
    <property type="evidence" value="ECO:0007669"/>
    <property type="project" value="InterPro"/>
</dbReference>
<dbReference type="Pfam" id="PF07730">
    <property type="entry name" value="HisKA_3"/>
    <property type="match status" value="1"/>
</dbReference>
<evidence type="ECO:0000313" key="12">
    <source>
        <dbReference type="EMBL" id="MBP0726573.1"/>
    </source>
</evidence>
<dbReference type="AlphaFoldDB" id="A0A940SLR3"/>
<dbReference type="RefSeq" id="WP_209406913.1">
    <property type="nucleotide sequence ID" value="NZ_JAGIYQ010000012.1"/>
</dbReference>
<dbReference type="GO" id="GO:0005524">
    <property type="term" value="F:ATP binding"/>
    <property type="evidence" value="ECO:0007669"/>
    <property type="project" value="UniProtKB-KW"/>
</dbReference>
<dbReference type="InterPro" id="IPR011712">
    <property type="entry name" value="Sig_transdc_His_kin_sub3_dim/P"/>
</dbReference>
<keyword evidence="9" id="KW-0472">Membrane</keyword>
<organism evidence="12 13">
    <name type="scientific">Gottfriedia endophytica</name>
    <dbReference type="NCBI Taxonomy" id="2820819"/>
    <lineage>
        <taxon>Bacteria</taxon>
        <taxon>Bacillati</taxon>
        <taxon>Bacillota</taxon>
        <taxon>Bacilli</taxon>
        <taxon>Bacillales</taxon>
        <taxon>Bacillaceae</taxon>
        <taxon>Gottfriedia</taxon>
    </lineage>
</organism>
<dbReference type="GO" id="GO:0000155">
    <property type="term" value="F:phosphorelay sensor kinase activity"/>
    <property type="evidence" value="ECO:0007669"/>
    <property type="project" value="InterPro"/>
</dbReference>
<feature type="transmembrane region" description="Helical" evidence="9">
    <location>
        <begin position="43"/>
        <end position="60"/>
    </location>
</feature>
<reference evidence="12" key="1">
    <citation type="submission" date="2021-04" db="EMBL/GenBank/DDBJ databases">
        <title>Genome seq and assembly of Bacillus sp.</title>
        <authorList>
            <person name="Chhetri G."/>
        </authorList>
    </citation>
    <scope>NUCLEOTIDE SEQUENCE</scope>
    <source>
        <strain evidence="12">RG28</strain>
    </source>
</reference>
<dbReference type="Gene3D" id="3.30.565.10">
    <property type="entry name" value="Histidine kinase-like ATPase, C-terminal domain"/>
    <property type="match status" value="1"/>
</dbReference>
<evidence type="ECO:0000256" key="5">
    <source>
        <dbReference type="ARBA" id="ARBA00022741"/>
    </source>
</evidence>
<keyword evidence="9" id="KW-1133">Transmembrane helix</keyword>
<gene>
    <name evidence="12" type="ORF">J5Y03_15535</name>
</gene>
<dbReference type="SUPFAM" id="SSF55874">
    <property type="entry name" value="ATPase domain of HSP90 chaperone/DNA topoisomerase II/histidine kinase"/>
    <property type="match status" value="1"/>
</dbReference>
<sequence>MKVYPKNRTWNWLDTFLFIVRTTWVSFNVMNVLPLFTNPTAKLLLLIWFFCLYICPYIFYRPGYIKFHYYLITEFLLTGSMFLFLIIEFYKAGPDILEVMIFPILTISFVSQYRPLNWISPIVSMVILILGIYFGHFYNNIGIIGRIIDIFIFYGFGFALGKVTEMSRSRKELIDSIQIKNNTLEQYAKRIEELTIIEERNRVSQDLHDTVGHIFTSVITSLDALPYLIKENREEAEQYIKEISNLARKGLDDVRHTIHQLSPLEENQSLSEMFTCIIEDFNKHTGTKVDFQIQGSERDIGERIKYTLTRCLQESLTNAKRHGLANQIMIHIHFLCENIVLKIKDNGIGSRKIKPGFGLNSMNDRLTSNGGSFQIVSKPKSGTEITCLIPLPKEEIDDL</sequence>
<keyword evidence="3" id="KW-0597">Phosphoprotein</keyword>
<feature type="transmembrane region" description="Helical" evidence="9">
    <location>
        <begin position="93"/>
        <end position="111"/>
    </location>
</feature>
<keyword evidence="5" id="KW-0547">Nucleotide-binding</keyword>
<evidence type="ECO:0000256" key="4">
    <source>
        <dbReference type="ARBA" id="ARBA00022679"/>
    </source>
</evidence>
<feature type="domain" description="Histidine kinase/HSP90-like ATPase" evidence="10">
    <location>
        <begin position="307"/>
        <end position="392"/>
    </location>
</feature>
<evidence type="ECO:0000256" key="7">
    <source>
        <dbReference type="ARBA" id="ARBA00022840"/>
    </source>
</evidence>
<dbReference type="GO" id="GO:0016020">
    <property type="term" value="C:membrane"/>
    <property type="evidence" value="ECO:0007669"/>
    <property type="project" value="InterPro"/>
</dbReference>
<evidence type="ECO:0000256" key="1">
    <source>
        <dbReference type="ARBA" id="ARBA00000085"/>
    </source>
</evidence>
<evidence type="ECO:0000256" key="9">
    <source>
        <dbReference type="SAM" id="Phobius"/>
    </source>
</evidence>
<feature type="domain" description="Signal transduction histidine kinase subgroup 3 dimerisation and phosphoacceptor" evidence="11">
    <location>
        <begin position="199"/>
        <end position="264"/>
    </location>
</feature>
<proteinExistence type="predicted"/>
<dbReference type="EMBL" id="JAGIYQ010000012">
    <property type="protein sequence ID" value="MBP0726573.1"/>
    <property type="molecule type" value="Genomic_DNA"/>
</dbReference>
<keyword evidence="8" id="KW-0902">Two-component regulatory system</keyword>
<dbReference type="Proteomes" id="UP000682134">
    <property type="component" value="Unassembled WGS sequence"/>
</dbReference>
<feature type="transmembrane region" description="Helical" evidence="9">
    <location>
        <begin position="67"/>
        <end position="87"/>
    </location>
</feature>
<dbReference type="PANTHER" id="PTHR24421">
    <property type="entry name" value="NITRATE/NITRITE SENSOR PROTEIN NARX-RELATED"/>
    <property type="match status" value="1"/>
</dbReference>
<dbReference type="PANTHER" id="PTHR24421:SF10">
    <property type="entry name" value="NITRATE_NITRITE SENSOR PROTEIN NARQ"/>
    <property type="match status" value="1"/>
</dbReference>
<feature type="transmembrane region" description="Helical" evidence="9">
    <location>
        <begin position="143"/>
        <end position="161"/>
    </location>
</feature>